<dbReference type="Pfam" id="PF00078">
    <property type="entry name" value="RVT_1"/>
    <property type="match status" value="1"/>
</dbReference>
<dbReference type="InterPro" id="IPR053134">
    <property type="entry name" value="RNA-dir_DNA_polymerase"/>
</dbReference>
<proteinExistence type="predicted"/>
<evidence type="ECO:0000256" key="1">
    <source>
        <dbReference type="PROSITE-ProRule" id="PRU00047"/>
    </source>
</evidence>
<dbReference type="PANTHER" id="PTHR24559">
    <property type="entry name" value="TRANSPOSON TY3-I GAG-POL POLYPROTEIN"/>
    <property type="match status" value="1"/>
</dbReference>
<keyword evidence="1" id="KW-0862">Zinc</keyword>
<gene>
    <name evidence="5" type="primary">LOC121217894</name>
</gene>
<evidence type="ECO:0000259" key="3">
    <source>
        <dbReference type="PROSITE" id="PS50158"/>
    </source>
</evidence>
<sequence>MVRREKPPMDRICKQGAQKFWMNIDDDPKRAEFWLENTIRVFNELSCTPEQGVKCAVLLLRDSAYQWWNTLLSHFGECRGNKRDCYKCGSLDHFIRNCQELDNKEKRQDMRANSAPSRGRPQKKPSSGASSRGALRNTTMRSKGRAPVRTYAIRAREETSSLDVITVDHGRRSIELKCEDGNVLRVELNESEDSPVVISSMTAERYLRKGYEPYLAFVLNTQASKVKIEIVPVGAIVFSKTDLTSGYYQLRIKEQDVPKIAFKTRYGHYKFLVMPFGLINALVVFMDLMNRIFRPYLDKLVVVFIDDILIYSRDESEHAEQLRTVLPTLRDKQRKIDKWVELDTTEILRWEEWCGSDSNVRQQQQGVATATAMCSSNDGASAISLRQQ</sequence>
<dbReference type="Proteomes" id="UP000818029">
    <property type="component" value="Chromosome A03"/>
</dbReference>
<dbReference type="CDD" id="cd01647">
    <property type="entry name" value="RT_LTR"/>
    <property type="match status" value="1"/>
</dbReference>
<dbReference type="RefSeq" id="XP_040950412.1">
    <property type="nucleotide sequence ID" value="XM_041094478.1"/>
</dbReference>
<dbReference type="PROSITE" id="PS50158">
    <property type="entry name" value="ZF_CCHC"/>
    <property type="match status" value="1"/>
</dbReference>
<dbReference type="GeneID" id="121217894"/>
<keyword evidence="1" id="KW-0863">Zinc-finger</keyword>
<protein>
    <recommendedName>
        <fullName evidence="3">CCHC-type domain-containing protein</fullName>
    </recommendedName>
</protein>
<reference evidence="5" key="2">
    <citation type="submission" date="2025-08" db="UniProtKB">
        <authorList>
            <consortium name="RefSeq"/>
        </authorList>
    </citation>
    <scope>IDENTIFICATION</scope>
</reference>
<feature type="compositionally biased region" description="Polar residues" evidence="2">
    <location>
        <begin position="124"/>
        <end position="141"/>
    </location>
</feature>
<dbReference type="Gene3D" id="4.10.60.10">
    <property type="entry name" value="Zinc finger, CCHC-type"/>
    <property type="match status" value="1"/>
</dbReference>
<evidence type="ECO:0000256" key="2">
    <source>
        <dbReference type="SAM" id="MobiDB-lite"/>
    </source>
</evidence>
<dbReference type="InterPro" id="IPR001878">
    <property type="entry name" value="Znf_CCHC"/>
</dbReference>
<organism evidence="4 5">
    <name type="scientific">Gossypium hirsutum</name>
    <name type="common">Upland cotton</name>
    <name type="synonym">Gossypium mexicanum</name>
    <dbReference type="NCBI Taxonomy" id="3635"/>
    <lineage>
        <taxon>Eukaryota</taxon>
        <taxon>Viridiplantae</taxon>
        <taxon>Streptophyta</taxon>
        <taxon>Embryophyta</taxon>
        <taxon>Tracheophyta</taxon>
        <taxon>Spermatophyta</taxon>
        <taxon>Magnoliopsida</taxon>
        <taxon>eudicotyledons</taxon>
        <taxon>Gunneridae</taxon>
        <taxon>Pentapetalae</taxon>
        <taxon>rosids</taxon>
        <taxon>malvids</taxon>
        <taxon>Malvales</taxon>
        <taxon>Malvaceae</taxon>
        <taxon>Malvoideae</taxon>
        <taxon>Gossypium</taxon>
    </lineage>
</organism>
<reference evidence="4" key="1">
    <citation type="journal article" date="2020" name="Nat. Genet.">
        <title>Genomic diversifications of five Gossypium allopolyploid species and their impact on cotton improvement.</title>
        <authorList>
            <person name="Chen Z.J."/>
            <person name="Sreedasyam A."/>
            <person name="Ando A."/>
            <person name="Song Q."/>
            <person name="De Santiago L.M."/>
            <person name="Hulse-Kemp A.M."/>
            <person name="Ding M."/>
            <person name="Ye W."/>
            <person name="Kirkbride R.C."/>
            <person name="Jenkins J."/>
            <person name="Plott C."/>
            <person name="Lovell J."/>
            <person name="Lin Y.M."/>
            <person name="Vaughn R."/>
            <person name="Liu B."/>
            <person name="Simpson S."/>
            <person name="Scheffler B.E."/>
            <person name="Wen L."/>
            <person name="Saski C.A."/>
            <person name="Grover C.E."/>
            <person name="Hu G."/>
            <person name="Conover J.L."/>
            <person name="Carlson J.W."/>
            <person name="Shu S."/>
            <person name="Boston L.B."/>
            <person name="Williams M."/>
            <person name="Peterson D.G."/>
            <person name="McGee K."/>
            <person name="Jones D.C."/>
            <person name="Wendel J.F."/>
            <person name="Stelly D.M."/>
            <person name="Grimwood J."/>
            <person name="Schmutz J."/>
        </authorList>
    </citation>
    <scope>NUCLEOTIDE SEQUENCE [LARGE SCALE GENOMIC DNA]</scope>
    <source>
        <strain evidence="4">cv. TM-1</strain>
    </source>
</reference>
<dbReference type="InterPro" id="IPR043502">
    <property type="entry name" value="DNA/RNA_pol_sf"/>
</dbReference>
<dbReference type="SUPFAM" id="SSF56672">
    <property type="entry name" value="DNA/RNA polymerases"/>
    <property type="match status" value="1"/>
</dbReference>
<feature type="domain" description="CCHC-type" evidence="3">
    <location>
        <begin position="85"/>
        <end position="100"/>
    </location>
</feature>
<dbReference type="InterPro" id="IPR000477">
    <property type="entry name" value="RT_dom"/>
</dbReference>
<dbReference type="PANTHER" id="PTHR24559:SF444">
    <property type="entry name" value="REVERSE TRANSCRIPTASE DOMAIN-CONTAINING PROTEIN"/>
    <property type="match status" value="1"/>
</dbReference>
<evidence type="ECO:0000313" key="4">
    <source>
        <dbReference type="Proteomes" id="UP000818029"/>
    </source>
</evidence>
<accession>A0ABM3A6C8</accession>
<dbReference type="Gene3D" id="3.30.70.270">
    <property type="match status" value="1"/>
</dbReference>
<name>A0ABM3A6C8_GOSHI</name>
<dbReference type="InterPro" id="IPR043128">
    <property type="entry name" value="Rev_trsase/Diguanyl_cyclase"/>
</dbReference>
<keyword evidence="4" id="KW-1185">Reference proteome</keyword>
<evidence type="ECO:0000313" key="5">
    <source>
        <dbReference type="RefSeq" id="XP_040950412.1"/>
    </source>
</evidence>
<dbReference type="SMART" id="SM00343">
    <property type="entry name" value="ZnF_C2HC"/>
    <property type="match status" value="1"/>
</dbReference>
<feature type="region of interest" description="Disordered" evidence="2">
    <location>
        <begin position="105"/>
        <end position="147"/>
    </location>
</feature>
<keyword evidence="1" id="KW-0479">Metal-binding</keyword>